<feature type="region of interest" description="Disordered" evidence="5">
    <location>
        <begin position="530"/>
        <end position="574"/>
    </location>
</feature>
<dbReference type="InterPro" id="IPR011701">
    <property type="entry name" value="MFS"/>
</dbReference>
<feature type="transmembrane region" description="Helical" evidence="6">
    <location>
        <begin position="385"/>
        <end position="406"/>
    </location>
</feature>
<dbReference type="AlphaFoldDB" id="A0A2T2NJJ4"/>
<evidence type="ECO:0000259" key="7">
    <source>
        <dbReference type="PROSITE" id="PS50850"/>
    </source>
</evidence>
<proteinExistence type="predicted"/>
<feature type="transmembrane region" description="Helical" evidence="6">
    <location>
        <begin position="218"/>
        <end position="235"/>
    </location>
</feature>
<organism evidence="8 9">
    <name type="scientific">Corynespora cassiicola Philippines</name>
    <dbReference type="NCBI Taxonomy" id="1448308"/>
    <lineage>
        <taxon>Eukaryota</taxon>
        <taxon>Fungi</taxon>
        <taxon>Dikarya</taxon>
        <taxon>Ascomycota</taxon>
        <taxon>Pezizomycotina</taxon>
        <taxon>Dothideomycetes</taxon>
        <taxon>Pleosporomycetidae</taxon>
        <taxon>Pleosporales</taxon>
        <taxon>Corynesporascaceae</taxon>
        <taxon>Corynespora</taxon>
    </lineage>
</organism>
<feature type="transmembrane region" description="Helical" evidence="6">
    <location>
        <begin position="179"/>
        <end position="197"/>
    </location>
</feature>
<dbReference type="OrthoDB" id="440553at2759"/>
<gene>
    <name evidence="8" type="ORF">BS50DRAFT_636359</name>
</gene>
<dbReference type="Gene3D" id="1.20.1250.20">
    <property type="entry name" value="MFS general substrate transporter like domains"/>
    <property type="match status" value="1"/>
</dbReference>
<feature type="transmembrane region" description="Helical" evidence="6">
    <location>
        <begin position="427"/>
        <end position="443"/>
    </location>
</feature>
<dbReference type="Proteomes" id="UP000240883">
    <property type="component" value="Unassembled WGS sequence"/>
</dbReference>
<keyword evidence="4 6" id="KW-0472">Membrane</keyword>
<feature type="transmembrane region" description="Helical" evidence="6">
    <location>
        <begin position="328"/>
        <end position="348"/>
    </location>
</feature>
<dbReference type="GO" id="GO:0005886">
    <property type="term" value="C:plasma membrane"/>
    <property type="evidence" value="ECO:0007669"/>
    <property type="project" value="TreeGrafter"/>
</dbReference>
<dbReference type="PANTHER" id="PTHR23501:SF43">
    <property type="entry name" value="MULTIDRUG TRANSPORTER, PUTATIVE (AFU_ORTHOLOGUE AFUA_6G03040)-RELATED"/>
    <property type="match status" value="1"/>
</dbReference>
<feature type="transmembrane region" description="Helical" evidence="6">
    <location>
        <begin position="289"/>
        <end position="308"/>
    </location>
</feature>
<evidence type="ECO:0000256" key="3">
    <source>
        <dbReference type="ARBA" id="ARBA00022989"/>
    </source>
</evidence>
<feature type="domain" description="Major facilitator superfamily (MFS) profile" evidence="7">
    <location>
        <begin position="31"/>
        <end position="516"/>
    </location>
</feature>
<dbReference type="Pfam" id="PF07690">
    <property type="entry name" value="MFS_1"/>
    <property type="match status" value="1"/>
</dbReference>
<feature type="transmembrane region" description="Helical" evidence="6">
    <location>
        <begin position="148"/>
        <end position="167"/>
    </location>
</feature>
<evidence type="ECO:0000256" key="2">
    <source>
        <dbReference type="ARBA" id="ARBA00022692"/>
    </source>
</evidence>
<accession>A0A2T2NJJ4</accession>
<sequence length="574" mass="62874">MSQDESKSAPEEAAAAPAVTSSVSPVRLQFIIAGIWLCLFMASMDTTIITTALIKISSEYNALSQAPWLVTAYLLPYNSFLMITARLSDVWGLKAVLLASNLIFLVFSMACGASHIVFRAFQGIGGSGLYSLAFVSIMKLVDPEKMGFYSGVISSVFAVSNLLGPLLGGTITDRTDWRWIFWINGPIVGTSLILLFFSMPKLKDEKSQWEKLRGFDSIGGLLSVGWPIPLLFALQEAGTRYPWSSGVIIGTLIAGIIGFFLFGGYEAWVSFKTKKEPVLPMRFLTKPCMALLLASFFLYGFPMMVVFIQLPQRFQYVNFTSAERAGILLLPVTLMTPVGAMLSGGVLGKRMPIELILLAATGITCIGFGLMSSLPVDSTFFNGTYGYEIITGLGLGLASAPYYMLLHTSVKEKDISIGTGTLNMMRILGGAVAVAICSALHQSELQKHLPAFLNLEQMEMINESFAFTAQLPEETRKELGRVFGKSYNKQFQVMLAFTGLNFLVVILLSLVRKKKGVFGVLPVRKEENEFMKAAETKEGSTENDKGMMQAREKSVADEPNNDRGDERPDEISKA</sequence>
<keyword evidence="3 6" id="KW-1133">Transmembrane helix</keyword>
<feature type="transmembrane region" description="Helical" evidence="6">
    <location>
        <begin position="66"/>
        <end position="83"/>
    </location>
</feature>
<dbReference type="EMBL" id="KZ678137">
    <property type="protein sequence ID" value="PSN65615.1"/>
    <property type="molecule type" value="Genomic_DNA"/>
</dbReference>
<protein>
    <submittedName>
        <fullName evidence="8">MFS general substrate transporter</fullName>
    </submittedName>
</protein>
<evidence type="ECO:0000256" key="4">
    <source>
        <dbReference type="ARBA" id="ARBA00023136"/>
    </source>
</evidence>
<dbReference type="PANTHER" id="PTHR23501">
    <property type="entry name" value="MAJOR FACILITATOR SUPERFAMILY"/>
    <property type="match status" value="1"/>
</dbReference>
<evidence type="ECO:0000313" key="8">
    <source>
        <dbReference type="EMBL" id="PSN65615.1"/>
    </source>
</evidence>
<dbReference type="PROSITE" id="PS50850">
    <property type="entry name" value="MFS"/>
    <property type="match status" value="1"/>
</dbReference>
<feature type="transmembrane region" description="Helical" evidence="6">
    <location>
        <begin position="355"/>
        <end position="373"/>
    </location>
</feature>
<reference evidence="8 9" key="1">
    <citation type="journal article" date="2018" name="Front. Microbiol.">
        <title>Genome-Wide Analysis of Corynespora cassiicola Leaf Fall Disease Putative Effectors.</title>
        <authorList>
            <person name="Lopez D."/>
            <person name="Ribeiro S."/>
            <person name="Label P."/>
            <person name="Fumanal B."/>
            <person name="Venisse J.S."/>
            <person name="Kohler A."/>
            <person name="de Oliveira R.R."/>
            <person name="Labutti K."/>
            <person name="Lipzen A."/>
            <person name="Lail K."/>
            <person name="Bauer D."/>
            <person name="Ohm R.A."/>
            <person name="Barry K.W."/>
            <person name="Spatafora J."/>
            <person name="Grigoriev I.V."/>
            <person name="Martin F.M."/>
            <person name="Pujade-Renaud V."/>
        </authorList>
    </citation>
    <scope>NUCLEOTIDE SEQUENCE [LARGE SCALE GENOMIC DNA]</scope>
    <source>
        <strain evidence="8 9">Philippines</strain>
    </source>
</reference>
<dbReference type="SUPFAM" id="SSF103473">
    <property type="entry name" value="MFS general substrate transporter"/>
    <property type="match status" value="1"/>
</dbReference>
<dbReference type="InterPro" id="IPR020846">
    <property type="entry name" value="MFS_dom"/>
</dbReference>
<keyword evidence="9" id="KW-1185">Reference proteome</keyword>
<name>A0A2T2NJJ4_CORCC</name>
<dbReference type="InterPro" id="IPR036259">
    <property type="entry name" value="MFS_trans_sf"/>
</dbReference>
<keyword evidence="2 6" id="KW-0812">Transmembrane</keyword>
<feature type="transmembrane region" description="Helical" evidence="6">
    <location>
        <begin position="30"/>
        <end position="54"/>
    </location>
</feature>
<evidence type="ECO:0000256" key="6">
    <source>
        <dbReference type="SAM" id="Phobius"/>
    </source>
</evidence>
<evidence type="ECO:0000256" key="1">
    <source>
        <dbReference type="ARBA" id="ARBA00004141"/>
    </source>
</evidence>
<feature type="transmembrane region" description="Helical" evidence="6">
    <location>
        <begin position="95"/>
        <end position="118"/>
    </location>
</feature>
<dbReference type="GO" id="GO:0022857">
    <property type="term" value="F:transmembrane transporter activity"/>
    <property type="evidence" value="ECO:0007669"/>
    <property type="project" value="InterPro"/>
</dbReference>
<comment type="subcellular location">
    <subcellularLocation>
        <location evidence="1">Membrane</location>
        <topology evidence="1">Multi-pass membrane protein</topology>
    </subcellularLocation>
</comment>
<dbReference type="Gene3D" id="1.20.1720.10">
    <property type="entry name" value="Multidrug resistance protein D"/>
    <property type="match status" value="1"/>
</dbReference>
<evidence type="ECO:0000256" key="5">
    <source>
        <dbReference type="SAM" id="MobiDB-lite"/>
    </source>
</evidence>
<feature type="transmembrane region" description="Helical" evidence="6">
    <location>
        <begin position="491"/>
        <end position="511"/>
    </location>
</feature>
<evidence type="ECO:0000313" key="9">
    <source>
        <dbReference type="Proteomes" id="UP000240883"/>
    </source>
</evidence>
<feature type="transmembrane region" description="Helical" evidence="6">
    <location>
        <begin position="247"/>
        <end position="268"/>
    </location>
</feature>